<dbReference type="RefSeq" id="WP_043676543.1">
    <property type="nucleotide sequence ID" value="NZ_BDCI01000015.1"/>
</dbReference>
<organism evidence="1 2">
    <name type="scientific">Nocardia vulneris</name>
    <dbReference type="NCBI Taxonomy" id="1141657"/>
    <lineage>
        <taxon>Bacteria</taxon>
        <taxon>Bacillati</taxon>
        <taxon>Actinomycetota</taxon>
        <taxon>Actinomycetes</taxon>
        <taxon>Mycobacteriales</taxon>
        <taxon>Nocardiaceae</taxon>
        <taxon>Nocardia</taxon>
    </lineage>
</organism>
<dbReference type="InterPro" id="IPR009241">
    <property type="entry name" value="HigB-like"/>
</dbReference>
<keyword evidence="1" id="KW-0238">DNA-binding</keyword>
<dbReference type="GO" id="GO:0003677">
    <property type="term" value="F:DNA binding"/>
    <property type="evidence" value="ECO:0007669"/>
    <property type="project" value="UniProtKB-KW"/>
</dbReference>
<dbReference type="Proteomes" id="UP000031364">
    <property type="component" value="Unassembled WGS sequence"/>
</dbReference>
<sequence>MDEWEIFITDEVEQFLDDLWKNDRQTHRLVNQAILLLERAGPAQGRPLVDCIAGSRIANMKELRPGSAGSSEIRILFVFDPWRSAILLVAGDKAGAWQRWYRDAIPRAEKLYDAYLIERREELHR</sequence>
<evidence type="ECO:0000313" key="2">
    <source>
        <dbReference type="Proteomes" id="UP000031364"/>
    </source>
</evidence>
<comment type="caution">
    <text evidence="1">The sequence shown here is derived from an EMBL/GenBank/DDBJ whole genome shotgun (WGS) entry which is preliminary data.</text>
</comment>
<keyword evidence="2" id="KW-1185">Reference proteome</keyword>
<name>A0ABR4Z9J3_9NOCA</name>
<accession>A0ABR4Z9J3</accession>
<gene>
    <name evidence="1" type="ORF">FG87_28165</name>
</gene>
<dbReference type="Pfam" id="PF05973">
    <property type="entry name" value="Gp49"/>
    <property type="match status" value="1"/>
</dbReference>
<dbReference type="EMBL" id="JNFP01000038">
    <property type="protein sequence ID" value="KIA61951.1"/>
    <property type="molecule type" value="Genomic_DNA"/>
</dbReference>
<protein>
    <submittedName>
        <fullName evidence="1">DNA-binding protein</fullName>
    </submittedName>
</protein>
<evidence type="ECO:0000313" key="1">
    <source>
        <dbReference type="EMBL" id="KIA61951.1"/>
    </source>
</evidence>
<dbReference type="GeneID" id="80367424"/>
<reference evidence="1 2" key="1">
    <citation type="journal article" date="2014" name="Int. J. Syst. Evol. Microbiol.">
        <title>Nocardia vulneris sp. nov., isolated from wounds of human patients in North America.</title>
        <authorList>
            <person name="Lasker B.A."/>
            <person name="Bell M."/>
            <person name="Klenk H.P."/>
            <person name="Sproer C."/>
            <person name="Schumann C."/>
            <person name="Schumann P."/>
            <person name="Brown J.M."/>
        </authorList>
    </citation>
    <scope>NUCLEOTIDE SEQUENCE [LARGE SCALE GENOMIC DNA]</scope>
    <source>
        <strain evidence="1 2">W9851</strain>
    </source>
</reference>
<proteinExistence type="predicted"/>